<accession>A0A383ALP8</accession>
<organism evidence="1">
    <name type="scientific">marine metagenome</name>
    <dbReference type="NCBI Taxonomy" id="408172"/>
    <lineage>
        <taxon>unclassified sequences</taxon>
        <taxon>metagenomes</taxon>
        <taxon>ecological metagenomes</taxon>
    </lineage>
</organism>
<dbReference type="Gene3D" id="3.20.20.80">
    <property type="entry name" value="Glycosidases"/>
    <property type="match status" value="2"/>
</dbReference>
<protein>
    <recommendedName>
        <fullName evidence="2">Agarase</fullName>
    </recommendedName>
</protein>
<reference evidence="1" key="1">
    <citation type="submission" date="2018-05" db="EMBL/GenBank/DDBJ databases">
        <authorList>
            <person name="Lanie J.A."/>
            <person name="Ng W.-L."/>
            <person name="Kazmierczak K.M."/>
            <person name="Andrzejewski T.M."/>
            <person name="Davidsen T.M."/>
            <person name="Wayne K.J."/>
            <person name="Tettelin H."/>
            <person name="Glass J.I."/>
            <person name="Rusch D."/>
            <person name="Podicherti R."/>
            <person name="Tsui H.-C.T."/>
            <person name="Winkler M.E."/>
        </authorList>
    </citation>
    <scope>NUCLEOTIDE SEQUENCE</scope>
</reference>
<sequence length="251" mass="29219">TFEEYQWLDMPYCHMLPFIESHQWEIETRLPDVRSKGFAEWAEYVARTHCDRLKDDPNLIGYFYVDCPVWIHNRPGTEWKGTLIDPELLKSDSGRKEARDIATTYYKVLHDAIRKFDRNHLILGDRYEARHPIAHEVIDAAAPYIDVYSFQCFGGSDTVKEKLGYWANYTKRPVLLADSAVIQKPYTKGWPAPNTRHQDVNAYREIHEVLKAMPECVGFHLCGAYIENNVRHVGLKTQLDEKDMNTDQIAA</sequence>
<dbReference type="SUPFAM" id="SSF51445">
    <property type="entry name" value="(Trans)glycosidases"/>
    <property type="match status" value="1"/>
</dbReference>
<evidence type="ECO:0008006" key="2">
    <source>
        <dbReference type="Google" id="ProtNLM"/>
    </source>
</evidence>
<dbReference type="InterPro" id="IPR017853">
    <property type="entry name" value="GH"/>
</dbReference>
<evidence type="ECO:0000313" key="1">
    <source>
        <dbReference type="EMBL" id="SVE08038.1"/>
    </source>
</evidence>
<feature type="non-terminal residue" evidence="1">
    <location>
        <position position="251"/>
    </location>
</feature>
<proteinExistence type="predicted"/>
<dbReference type="AlphaFoldDB" id="A0A383ALP8"/>
<gene>
    <name evidence="1" type="ORF">METZ01_LOCUS460892</name>
</gene>
<feature type="non-terminal residue" evidence="1">
    <location>
        <position position="1"/>
    </location>
</feature>
<dbReference type="EMBL" id="UINC01192745">
    <property type="protein sequence ID" value="SVE08038.1"/>
    <property type="molecule type" value="Genomic_DNA"/>
</dbReference>
<name>A0A383ALP8_9ZZZZ</name>